<name>A0ABS0F9T4_9FLAO</name>
<reference evidence="2 3" key="1">
    <citation type="submission" date="2020-11" db="EMBL/GenBank/DDBJ databases">
        <title>Kaistella gelatinilytica sp. nov., a flavobacterium isolated from Antarctic Soil.</title>
        <authorList>
            <person name="Li J."/>
        </authorList>
    </citation>
    <scope>NUCLEOTIDE SEQUENCE [LARGE SCALE GENOMIC DNA]</scope>
    <source>
        <strain evidence="2 3">G5-32</strain>
    </source>
</reference>
<dbReference type="Proteomes" id="UP000660070">
    <property type="component" value="Unassembled WGS sequence"/>
</dbReference>
<organism evidence="2 3">
    <name type="scientific">Kaistella gelatinilytica</name>
    <dbReference type="NCBI Taxonomy" id="2787636"/>
    <lineage>
        <taxon>Bacteria</taxon>
        <taxon>Pseudomonadati</taxon>
        <taxon>Bacteroidota</taxon>
        <taxon>Flavobacteriia</taxon>
        <taxon>Flavobacteriales</taxon>
        <taxon>Weeksellaceae</taxon>
        <taxon>Chryseobacterium group</taxon>
        <taxon>Kaistella</taxon>
    </lineage>
</organism>
<gene>
    <name evidence="2" type="ORF">IV494_04705</name>
</gene>
<dbReference type="SUPFAM" id="SSF56935">
    <property type="entry name" value="Porins"/>
    <property type="match status" value="1"/>
</dbReference>
<sequence length="441" mass="48729">MKTMLIKASMLAVLVTGINFVGAQETASTSMRDYLAPEKSARNVFEDPKGESPDYDGVKVVVGGDFALQFQALDHSTSAPSLGVVTGTTTPNTLQVMGSDFNLPTANLDINAYLAKGLKMHLRTYLSARHHNEAWVKGGYIQVDNLDFIKEGFAANIMKYARVKVGMDEINYGDTHFRRTDNAEAINNPFVGNYIMDSFTTEAFGEGYVFYNNFLGVLGVSNGKLNQTPVKGNNWNSPSVYAKIGYDKQMTKDLRVRITGSYLQTNGGNTANLYSADRAGSRYYYVLLTQNDLMGMNNQSTGRFNPGFKKMQAFQVNPFIKYQGLEFFGVYEYVTGVKALTSPSRGSYTQLGGELLYRLGGHEQFYLGGRYNTVTGKDNDTASERKIDRLNLGGGWFMTKNVLAKVEYVTQKYNDDAVWGATSALRGGKFNGLMLEATIGF</sequence>
<feature type="signal peptide" evidence="1">
    <location>
        <begin position="1"/>
        <end position="23"/>
    </location>
</feature>
<evidence type="ECO:0000313" key="2">
    <source>
        <dbReference type="EMBL" id="MBF8456476.1"/>
    </source>
</evidence>
<proteinExistence type="predicted"/>
<dbReference type="EMBL" id="JADPVI010000001">
    <property type="protein sequence ID" value="MBF8456476.1"/>
    <property type="molecule type" value="Genomic_DNA"/>
</dbReference>
<protein>
    <recommendedName>
        <fullName evidence="4">Phosphate-selective porin O/P</fullName>
    </recommendedName>
</protein>
<comment type="caution">
    <text evidence="2">The sequence shown here is derived from an EMBL/GenBank/DDBJ whole genome shotgun (WGS) entry which is preliminary data.</text>
</comment>
<feature type="chain" id="PRO_5046542275" description="Phosphate-selective porin O/P" evidence="1">
    <location>
        <begin position="24"/>
        <end position="441"/>
    </location>
</feature>
<keyword evidence="3" id="KW-1185">Reference proteome</keyword>
<accession>A0ABS0F9T4</accession>
<evidence type="ECO:0008006" key="4">
    <source>
        <dbReference type="Google" id="ProtNLM"/>
    </source>
</evidence>
<dbReference type="RefSeq" id="WP_196078995.1">
    <property type="nucleotide sequence ID" value="NZ_JADPVI010000001.1"/>
</dbReference>
<evidence type="ECO:0000313" key="3">
    <source>
        <dbReference type="Proteomes" id="UP000660070"/>
    </source>
</evidence>
<evidence type="ECO:0000256" key="1">
    <source>
        <dbReference type="SAM" id="SignalP"/>
    </source>
</evidence>
<keyword evidence="1" id="KW-0732">Signal</keyword>